<comment type="caution">
    <text evidence="3">The sequence shown here is derived from an EMBL/GenBank/DDBJ whole genome shotgun (WGS) entry which is preliminary data.</text>
</comment>
<gene>
    <name evidence="3" type="ORF">LCGC14_3154280</name>
</gene>
<feature type="domain" description="RNA ligase" evidence="2">
    <location>
        <begin position="47"/>
        <end position="218"/>
    </location>
</feature>
<evidence type="ECO:0000313" key="3">
    <source>
        <dbReference type="EMBL" id="KKK47527.1"/>
    </source>
</evidence>
<dbReference type="Gene3D" id="3.30.470.30">
    <property type="entry name" value="DNA ligase/mRNA capping enzyme"/>
    <property type="match status" value="1"/>
</dbReference>
<dbReference type="Pfam" id="PF09414">
    <property type="entry name" value="RNA_ligase"/>
    <property type="match status" value="1"/>
</dbReference>
<sequence>MNQEKPLGRKNYGHIPHLPGSRRGPGDHKCHEGQARIATEKARDKNDEVFVQEKLDGSNVGVARIGDTIYPLGRAGWPAVSSPWEQHRHFHNWVYENYERFMTVLQDSERLVGEWLMQAHSTRYELPHEPFVAFDLMTEDVRTPYDEFLARLDGHFVIPDLLHFGEPLSIEEAMSRLKVYGFHGATDPVEGAIWRVERDKPTGEKGNKKRVVDFLVKYVKPSKKDGIYLPELTGGTA</sequence>
<dbReference type="SUPFAM" id="SSF56091">
    <property type="entry name" value="DNA ligase/mRNA capping enzyme, catalytic domain"/>
    <property type="match status" value="1"/>
</dbReference>
<accession>A0A0F8VT96</accession>
<dbReference type="AlphaFoldDB" id="A0A0F8VT96"/>
<dbReference type="EMBL" id="LAZR01069535">
    <property type="protein sequence ID" value="KKK47527.1"/>
    <property type="molecule type" value="Genomic_DNA"/>
</dbReference>
<proteinExistence type="predicted"/>
<protein>
    <recommendedName>
        <fullName evidence="2">RNA ligase domain-containing protein</fullName>
    </recommendedName>
</protein>
<name>A0A0F8VT96_9ZZZZ</name>
<feature type="non-terminal residue" evidence="3">
    <location>
        <position position="237"/>
    </location>
</feature>
<evidence type="ECO:0000256" key="1">
    <source>
        <dbReference type="SAM" id="MobiDB-lite"/>
    </source>
</evidence>
<feature type="region of interest" description="Disordered" evidence="1">
    <location>
        <begin position="1"/>
        <end position="29"/>
    </location>
</feature>
<reference evidence="3" key="1">
    <citation type="journal article" date="2015" name="Nature">
        <title>Complex archaea that bridge the gap between prokaryotes and eukaryotes.</title>
        <authorList>
            <person name="Spang A."/>
            <person name="Saw J.H."/>
            <person name="Jorgensen S.L."/>
            <person name="Zaremba-Niedzwiedzka K."/>
            <person name="Martijn J."/>
            <person name="Lind A.E."/>
            <person name="van Eijk R."/>
            <person name="Schleper C."/>
            <person name="Guy L."/>
            <person name="Ettema T.J."/>
        </authorList>
    </citation>
    <scope>NUCLEOTIDE SEQUENCE</scope>
</reference>
<dbReference type="InterPro" id="IPR021122">
    <property type="entry name" value="RNA_ligase_dom_REL/Rnl2"/>
</dbReference>
<evidence type="ECO:0000259" key="2">
    <source>
        <dbReference type="Pfam" id="PF09414"/>
    </source>
</evidence>
<organism evidence="3">
    <name type="scientific">marine sediment metagenome</name>
    <dbReference type="NCBI Taxonomy" id="412755"/>
    <lineage>
        <taxon>unclassified sequences</taxon>
        <taxon>metagenomes</taxon>
        <taxon>ecological metagenomes</taxon>
    </lineage>
</organism>